<dbReference type="Pfam" id="PF00171">
    <property type="entry name" value="Aldedh"/>
    <property type="match status" value="1"/>
</dbReference>
<evidence type="ECO:0000256" key="2">
    <source>
        <dbReference type="ARBA" id="ARBA00022723"/>
    </source>
</evidence>
<dbReference type="GO" id="GO:0046872">
    <property type="term" value="F:metal ion binding"/>
    <property type="evidence" value="ECO:0007669"/>
    <property type="project" value="UniProtKB-KW"/>
</dbReference>
<evidence type="ECO:0000256" key="3">
    <source>
        <dbReference type="ARBA" id="ARBA00022857"/>
    </source>
</evidence>
<comment type="caution">
    <text evidence="8">The sequence shown here is derived from an EMBL/GenBank/DDBJ whole genome shotgun (WGS) entry which is preliminary data.</text>
</comment>
<name>A0A6P1CAA3_RHITR</name>
<sequence length="495" mass="52765">MPSAAEAMATTHNVTGASMQYDNALRFFIDGQWLMASGAGRMDVINPATEHPFMQIAIGTTEDADLAVRAAFEAFPAFSQTSKSERLELLRNVLRCYNDRYEDIAHAVSTELGAPLKFSREAQAWAGQIHLESTIAALEAFSFDEHSGSSMVTWEPIGVCALITPWNWPLNQIVCKVAPALAAGCTVVLKPSELAPLSAMIFAEVIEKAGVPRGVFNLINGTGPVVGQYLAGHAKVDMVSFTGSTRAGIIVAKTAAETVKRVAQELGGKSANIVLADADLEDAVIKGVEACFSNSGQSCDAPTRLLVPAERHAEALEIARRAAAATRVGDPLSENTDMGPVISQQQFDKIQGLIGVGIEEGAILVAGGLGKPEGLDVGYYAKPTIFGGVTPEMTIAREEIFGPVLSIMPYDTEADAVRIANDSIYGLAAYVQAGNLERARAVARKLRAGAVYVNYAPWDTHAPFGGYKQSGNGREYSHWGIRDFMEVKGIVGWGT</sequence>
<dbReference type="InterPro" id="IPR016162">
    <property type="entry name" value="Ald_DH_N"/>
</dbReference>
<evidence type="ECO:0000256" key="5">
    <source>
        <dbReference type="ARBA" id="ARBA00023002"/>
    </source>
</evidence>
<accession>A0A6P1CAA3</accession>
<proteinExistence type="inferred from homology"/>
<dbReference type="InterPro" id="IPR015590">
    <property type="entry name" value="Aldehyde_DH_dom"/>
</dbReference>
<evidence type="ECO:0000259" key="7">
    <source>
        <dbReference type="Pfam" id="PF00171"/>
    </source>
</evidence>
<feature type="domain" description="Aldehyde dehydrogenase" evidence="7">
    <location>
        <begin position="33"/>
        <end position="488"/>
    </location>
</feature>
<organism evidence="8 9">
    <name type="scientific">Rhizobium tropici</name>
    <dbReference type="NCBI Taxonomy" id="398"/>
    <lineage>
        <taxon>Bacteria</taxon>
        <taxon>Pseudomonadati</taxon>
        <taxon>Pseudomonadota</taxon>
        <taxon>Alphaproteobacteria</taxon>
        <taxon>Hyphomicrobiales</taxon>
        <taxon>Rhizobiaceae</taxon>
        <taxon>Rhizobium/Agrobacterium group</taxon>
        <taxon>Rhizobium</taxon>
    </lineage>
</organism>
<comment type="similarity">
    <text evidence="1">Belongs to the aldehyde dehydrogenase family.</text>
</comment>
<dbReference type="FunFam" id="3.40.605.10:FF:000007">
    <property type="entry name" value="NAD/NADP-dependent betaine aldehyde dehydrogenase"/>
    <property type="match status" value="1"/>
</dbReference>
<keyword evidence="3" id="KW-0521">NADP</keyword>
<dbReference type="PANTHER" id="PTHR42804">
    <property type="entry name" value="ALDEHYDE DEHYDROGENASE"/>
    <property type="match status" value="1"/>
</dbReference>
<evidence type="ECO:0000256" key="4">
    <source>
        <dbReference type="ARBA" id="ARBA00022958"/>
    </source>
</evidence>
<gene>
    <name evidence="8" type="ORF">GXW80_19145</name>
</gene>
<evidence type="ECO:0000256" key="6">
    <source>
        <dbReference type="ARBA" id="ARBA00023097"/>
    </source>
</evidence>
<dbReference type="Gene3D" id="3.40.309.10">
    <property type="entry name" value="Aldehyde Dehydrogenase, Chain A, domain 2"/>
    <property type="match status" value="1"/>
</dbReference>
<dbReference type="InterPro" id="IPR016163">
    <property type="entry name" value="Ald_DH_C"/>
</dbReference>
<dbReference type="FunFam" id="3.40.309.10:FF:000012">
    <property type="entry name" value="Betaine aldehyde dehydrogenase"/>
    <property type="match status" value="1"/>
</dbReference>
<dbReference type="AlphaFoldDB" id="A0A6P1CAA3"/>
<keyword evidence="5" id="KW-0560">Oxidoreductase</keyword>
<dbReference type="Proteomes" id="UP000471190">
    <property type="component" value="Unassembled WGS sequence"/>
</dbReference>
<reference evidence="8 9" key="1">
    <citation type="submission" date="2020-02" db="EMBL/GenBank/DDBJ databases">
        <title>Draft genome sequence of Rhizobium tropici.</title>
        <authorList>
            <person name="Khayi S."/>
            <person name="Jemo M."/>
        </authorList>
    </citation>
    <scope>NUCLEOTIDE SEQUENCE [LARGE SCALE GENOMIC DNA]</scope>
    <source>
        <strain evidence="8 9">A12</strain>
    </source>
</reference>
<dbReference type="PANTHER" id="PTHR42804:SF1">
    <property type="entry name" value="ALDEHYDE DEHYDROGENASE-RELATED"/>
    <property type="match status" value="1"/>
</dbReference>
<dbReference type="CDD" id="cd07138">
    <property type="entry name" value="ALDH_CddD_SSP0762"/>
    <property type="match status" value="1"/>
</dbReference>
<dbReference type="Gene3D" id="3.40.605.10">
    <property type="entry name" value="Aldehyde Dehydrogenase, Chain A, domain 1"/>
    <property type="match status" value="1"/>
</dbReference>
<dbReference type="EMBL" id="JAADZA010000022">
    <property type="protein sequence ID" value="NEV13112.1"/>
    <property type="molecule type" value="Genomic_DNA"/>
</dbReference>
<keyword evidence="2" id="KW-0479">Metal-binding</keyword>
<protein>
    <submittedName>
        <fullName evidence="8">Aldehyde dehydrogenase family protein</fullName>
    </submittedName>
</protein>
<evidence type="ECO:0000256" key="1">
    <source>
        <dbReference type="ARBA" id="ARBA00009986"/>
    </source>
</evidence>
<dbReference type="InterPro" id="IPR016161">
    <property type="entry name" value="Ald_DH/histidinol_DH"/>
</dbReference>
<keyword evidence="4" id="KW-0630">Potassium</keyword>
<evidence type="ECO:0000313" key="9">
    <source>
        <dbReference type="Proteomes" id="UP000471190"/>
    </source>
</evidence>
<evidence type="ECO:0000313" key="8">
    <source>
        <dbReference type="EMBL" id="NEV13112.1"/>
    </source>
</evidence>
<keyword evidence="6" id="KW-0558">Oxidation</keyword>
<dbReference type="SUPFAM" id="SSF53720">
    <property type="entry name" value="ALDH-like"/>
    <property type="match status" value="1"/>
</dbReference>
<dbReference type="GO" id="GO:0016620">
    <property type="term" value="F:oxidoreductase activity, acting on the aldehyde or oxo group of donors, NAD or NADP as acceptor"/>
    <property type="evidence" value="ECO:0007669"/>
    <property type="project" value="InterPro"/>
</dbReference>